<keyword evidence="3" id="KW-1185">Reference proteome</keyword>
<dbReference type="Gene3D" id="3.90.226.10">
    <property type="entry name" value="2-enoyl-CoA Hydratase, Chain A, domain 1"/>
    <property type="match status" value="1"/>
</dbReference>
<name>X6MJH6_RETFI</name>
<dbReference type="Proteomes" id="UP000023152">
    <property type="component" value="Unassembled WGS sequence"/>
</dbReference>
<gene>
    <name evidence="2" type="ORF">RFI_23773</name>
</gene>
<dbReference type="SUPFAM" id="SSF52096">
    <property type="entry name" value="ClpP/crotonase"/>
    <property type="match status" value="1"/>
</dbReference>
<organism evidence="2 3">
    <name type="scientific">Reticulomyxa filosa</name>
    <dbReference type="NCBI Taxonomy" id="46433"/>
    <lineage>
        <taxon>Eukaryota</taxon>
        <taxon>Sar</taxon>
        <taxon>Rhizaria</taxon>
        <taxon>Retaria</taxon>
        <taxon>Foraminifera</taxon>
        <taxon>Monothalamids</taxon>
        <taxon>Reticulomyxidae</taxon>
        <taxon>Reticulomyxa</taxon>
    </lineage>
</organism>
<dbReference type="AlphaFoldDB" id="X6MJH6"/>
<dbReference type="InterPro" id="IPR029045">
    <property type="entry name" value="ClpP/crotonase-like_dom_sf"/>
</dbReference>
<reference evidence="2 3" key="1">
    <citation type="journal article" date="2013" name="Curr. Biol.">
        <title>The Genome of the Foraminiferan Reticulomyxa filosa.</title>
        <authorList>
            <person name="Glockner G."/>
            <person name="Hulsmann N."/>
            <person name="Schleicher M."/>
            <person name="Noegel A.A."/>
            <person name="Eichinger L."/>
            <person name="Gallinger C."/>
            <person name="Pawlowski J."/>
            <person name="Sierra R."/>
            <person name="Euteneuer U."/>
            <person name="Pillet L."/>
            <person name="Moustafa A."/>
            <person name="Platzer M."/>
            <person name="Groth M."/>
            <person name="Szafranski K."/>
            <person name="Schliwa M."/>
        </authorList>
    </citation>
    <scope>NUCLEOTIDE SEQUENCE [LARGE SCALE GENOMIC DNA]</scope>
</reference>
<dbReference type="InterPro" id="IPR045004">
    <property type="entry name" value="ECH_dom"/>
</dbReference>
<evidence type="ECO:0000259" key="1">
    <source>
        <dbReference type="Pfam" id="PF16113"/>
    </source>
</evidence>
<dbReference type="Pfam" id="PF16113">
    <property type="entry name" value="ECH_2"/>
    <property type="match status" value="1"/>
</dbReference>
<evidence type="ECO:0000313" key="3">
    <source>
        <dbReference type="Proteomes" id="UP000023152"/>
    </source>
</evidence>
<proteinExistence type="predicted"/>
<comment type="caution">
    <text evidence="2">The sequence shown here is derived from an EMBL/GenBank/DDBJ whole genome shotgun (WGS) entry which is preliminary data.</text>
</comment>
<sequence>EVESEHGRFRMLLINNNSSDLTSHGDEAKQLSLGMLEELRRKITVIDQDYTTIAMGLTARDNKEYIGAPNYKALYAAHMSGVKDIGPLYFGRLLSLVDELVHLKKPLLIASTGVLNGLQTSLLMHGAARLCDAGTRLVFDHCQSGMIPCAGFFYRLLYMSNPLVGIWHALTGFPMNTYDAMEQGLVDWIIPPTPVLLFSHMGHDVDRLFRTVFQEQDRYRHRAMLKSVVELYDRGLEHYRGPCSEDVRFRELEDLFLSGTKRRGENREDVVGLDKFLLNLENGCKGALPCQKHFNDEQLKLSIHRLLQAKQAIDRASPLAIVFTYETFRHLMPLRKRTTDPTRADSHALDGVFQRLLEREYHLLCWLMHYGDLWEGIRARHVNPLSSSSVEPPKWAFSSCKEVLSQKGDDLLSDWNTNEADGTCIITKELPWHWCPKWEKTKRDKLNDVLFPVRSSLDGLWADSQSQHKSVLSWHAYEDERGSITGNEWSKKYTDKDFFLYDFTMLRGAVPPAVEESLAAVYGRHWRLSRIYQGRSSTASDSIKPWLKLNYSTLQSQ</sequence>
<evidence type="ECO:0000313" key="2">
    <source>
        <dbReference type="EMBL" id="ETO13597.1"/>
    </source>
</evidence>
<feature type="domain" description="Enoyl-CoA hydratase/isomerase" evidence="1">
    <location>
        <begin position="30"/>
        <end position="192"/>
    </location>
</feature>
<feature type="non-terminal residue" evidence="2">
    <location>
        <position position="1"/>
    </location>
</feature>
<protein>
    <recommendedName>
        <fullName evidence="1">Enoyl-CoA hydratase/isomerase domain-containing protein</fullName>
    </recommendedName>
</protein>
<dbReference type="EMBL" id="ASPP01020509">
    <property type="protein sequence ID" value="ETO13597.1"/>
    <property type="molecule type" value="Genomic_DNA"/>
</dbReference>
<accession>X6MJH6</accession>